<comment type="caution">
    <text evidence="2">The sequence shown here is derived from an EMBL/GenBank/DDBJ whole genome shotgun (WGS) entry which is preliminary data.</text>
</comment>
<keyword evidence="3" id="KW-1185">Reference proteome</keyword>
<organism evidence="2 3">
    <name type="scientific">Rhynchophorus ferrugineus</name>
    <name type="common">Red palm weevil</name>
    <name type="synonym">Curculio ferrugineus</name>
    <dbReference type="NCBI Taxonomy" id="354439"/>
    <lineage>
        <taxon>Eukaryota</taxon>
        <taxon>Metazoa</taxon>
        <taxon>Ecdysozoa</taxon>
        <taxon>Arthropoda</taxon>
        <taxon>Hexapoda</taxon>
        <taxon>Insecta</taxon>
        <taxon>Pterygota</taxon>
        <taxon>Neoptera</taxon>
        <taxon>Endopterygota</taxon>
        <taxon>Coleoptera</taxon>
        <taxon>Polyphaga</taxon>
        <taxon>Cucujiformia</taxon>
        <taxon>Curculionidae</taxon>
        <taxon>Dryophthorinae</taxon>
        <taxon>Rhynchophorus</taxon>
    </lineage>
</organism>
<evidence type="ECO:0000313" key="2">
    <source>
        <dbReference type="EMBL" id="KAF7284094.1"/>
    </source>
</evidence>
<evidence type="ECO:0000256" key="1">
    <source>
        <dbReference type="SAM" id="MobiDB-lite"/>
    </source>
</evidence>
<name>A0A834IN12_RHYFE</name>
<sequence>MENPCKPPIEEKLYNCPRIVDASMKNDTQRIEARQVECGKGFSLFGGKKNEQPPPSSPVDFNFQLKLPRSPENNRETLYSL</sequence>
<proteinExistence type="predicted"/>
<dbReference type="EMBL" id="JAACXV010000083">
    <property type="protein sequence ID" value="KAF7284094.1"/>
    <property type="molecule type" value="Genomic_DNA"/>
</dbReference>
<dbReference type="AlphaFoldDB" id="A0A834IN12"/>
<feature type="region of interest" description="Disordered" evidence="1">
    <location>
        <begin position="45"/>
        <end position="81"/>
    </location>
</feature>
<gene>
    <name evidence="2" type="ORF">GWI33_022555</name>
</gene>
<reference evidence="2" key="1">
    <citation type="submission" date="2020-08" db="EMBL/GenBank/DDBJ databases">
        <title>Genome sequencing and assembly of the red palm weevil Rhynchophorus ferrugineus.</title>
        <authorList>
            <person name="Dias G.B."/>
            <person name="Bergman C.M."/>
            <person name="Manee M."/>
        </authorList>
    </citation>
    <scope>NUCLEOTIDE SEQUENCE</scope>
    <source>
        <strain evidence="2">AA-2017</strain>
        <tissue evidence="2">Whole larva</tissue>
    </source>
</reference>
<protein>
    <submittedName>
        <fullName evidence="2">Uncharacterized protein</fullName>
    </submittedName>
</protein>
<dbReference type="OrthoDB" id="10515446at2759"/>
<evidence type="ECO:0000313" key="3">
    <source>
        <dbReference type="Proteomes" id="UP000625711"/>
    </source>
</evidence>
<dbReference type="Proteomes" id="UP000625711">
    <property type="component" value="Unassembled WGS sequence"/>
</dbReference>
<accession>A0A834IN12</accession>